<dbReference type="Gene3D" id="1.10.10.10">
    <property type="entry name" value="Winged helix-like DNA-binding domain superfamily/Winged helix DNA-binding domain"/>
    <property type="match status" value="1"/>
</dbReference>
<evidence type="ECO:0000313" key="12">
    <source>
        <dbReference type="Proteomes" id="UP001596045"/>
    </source>
</evidence>
<protein>
    <submittedName>
        <fullName evidence="11">DNA translocase FtsK</fullName>
    </submittedName>
</protein>
<dbReference type="InterPro" id="IPR036388">
    <property type="entry name" value="WH-like_DNA-bd_sf"/>
</dbReference>
<evidence type="ECO:0000256" key="2">
    <source>
        <dbReference type="ARBA" id="ARBA00006474"/>
    </source>
</evidence>
<name>A0ABW0MA36_9BURK</name>
<evidence type="ECO:0000256" key="9">
    <source>
        <dbReference type="SAM" id="Phobius"/>
    </source>
</evidence>
<dbReference type="SMART" id="SM00382">
    <property type="entry name" value="AAA"/>
    <property type="match status" value="1"/>
</dbReference>
<evidence type="ECO:0000256" key="1">
    <source>
        <dbReference type="ARBA" id="ARBA00004533"/>
    </source>
</evidence>
<dbReference type="Gene3D" id="3.30.980.40">
    <property type="match status" value="1"/>
</dbReference>
<dbReference type="EMBL" id="JBHSMT010000023">
    <property type="protein sequence ID" value="MFC5474768.1"/>
    <property type="molecule type" value="Genomic_DNA"/>
</dbReference>
<dbReference type="Gene3D" id="3.40.50.300">
    <property type="entry name" value="P-loop containing nucleotide triphosphate hydrolases"/>
    <property type="match status" value="1"/>
</dbReference>
<dbReference type="CDD" id="cd01127">
    <property type="entry name" value="TrwB_TraG_TraD_VirD4"/>
    <property type="match status" value="1"/>
</dbReference>
<dbReference type="SUPFAM" id="SSF46785">
    <property type="entry name" value="Winged helix' DNA-binding domain"/>
    <property type="match status" value="1"/>
</dbReference>
<sequence>MHIAVFDWFGWSLLWLTPLLWRVIKARRAGVTTLRGPGSIRLWLGTLLILLASSALEAAIRMTDATPLSGDFAGQAVARALIGGFGQVGGVLTMMAVVMLALSWLFGTGWLKPIAWLATPLRGIFPKQTDNSAPQREQRTTRIVAPIQSGTASARPREIIAAPPRKRKSWRLPSAADQVAFSDNPQKPRQTRPEAKPSGRTMSEWAVFEQIIPTPAMRARANAAQAARNSAATRPGGMLPYQSNQAQPRHAQTRTISTRPAALPANSVASPALPIKLAAVTDHQASDATIALAALPLPPEILPMAPTISPALLTPVDTFADTTHLLNQAPASLPAWTIDDAPDTVIDISGLISLRPVGGQAAPAASEHPRHPAAQQIKTEDQFQFHAPHQLSIDLPGLDLLDPAVNEIIDIPAERLAETGVLIEQRLKEFKVPVTVLGADAGPVITRFEVEPALGVRGSQIVGLMKDLSRALGLTSIRVVETIPGKTCMGLELPNEKRQMIRLSEILESDAYQHSASRLTLALGKDITGNPIVADLARAPHMLVAGTTGSGKSVAINAMILSLLYKSTPEDVRLIMIDPKMLELSVYEGIPHLLAPVVTDMKLASNALTWCVAEMDKRYRLMSALGVRNLAGFNQKIRDGQMRGKKVTNPFSLTPDAPEPLSTLPLIVVIIDELADLMMVTGKKIEELIARLAQKARAAGIHLILATQRPSVDVITGLIKANIPTRVAFQVSSKIDSRTILDQMGAEALLGHGDMLFLPPGSGYPQRVHGAFVSDEEVHRVVEHLKQFGEPEYEEAILAGAPAENAGAEPTAESQDAEADPLYDEAVAFVLRTRRASISSVQRQLRVGYNRAARLVEQMEAAGIVSSVATNGSREVLAPAQVE</sequence>
<keyword evidence="12" id="KW-1185">Reference proteome</keyword>
<dbReference type="InterPro" id="IPR050206">
    <property type="entry name" value="FtsK/SpoIIIE/SftA"/>
</dbReference>
<feature type="transmembrane region" description="Helical" evidence="9">
    <location>
        <begin position="42"/>
        <end position="60"/>
    </location>
</feature>
<organism evidence="11 12">
    <name type="scientific">Paraherbaspirillum soli</name>
    <dbReference type="NCBI Taxonomy" id="631222"/>
    <lineage>
        <taxon>Bacteria</taxon>
        <taxon>Pseudomonadati</taxon>
        <taxon>Pseudomonadota</taxon>
        <taxon>Betaproteobacteria</taxon>
        <taxon>Burkholderiales</taxon>
        <taxon>Oxalobacteraceae</taxon>
        <taxon>Paraherbaspirillum</taxon>
    </lineage>
</organism>
<dbReference type="InterPro" id="IPR018541">
    <property type="entry name" value="Ftsk_gamma"/>
</dbReference>
<dbReference type="PANTHER" id="PTHR22683:SF41">
    <property type="entry name" value="DNA TRANSLOCASE FTSK"/>
    <property type="match status" value="1"/>
</dbReference>
<comment type="similarity">
    <text evidence="2">Belongs to the FtsK/SpoIIIE/SftA family.</text>
</comment>
<dbReference type="SMART" id="SM00843">
    <property type="entry name" value="Ftsk_gamma"/>
    <property type="match status" value="1"/>
</dbReference>
<feature type="region of interest" description="Disordered" evidence="8">
    <location>
        <begin position="127"/>
        <end position="201"/>
    </location>
</feature>
<evidence type="ECO:0000256" key="4">
    <source>
        <dbReference type="ARBA" id="ARBA00022840"/>
    </source>
</evidence>
<dbReference type="Pfam" id="PF09397">
    <property type="entry name" value="FtsK_gamma"/>
    <property type="match status" value="1"/>
</dbReference>
<proteinExistence type="inferred from homology"/>
<comment type="caution">
    <text evidence="11">The sequence shown here is derived from an EMBL/GenBank/DDBJ whole genome shotgun (WGS) entry which is preliminary data.</text>
</comment>
<evidence type="ECO:0000256" key="5">
    <source>
        <dbReference type="ARBA" id="ARBA00023125"/>
    </source>
</evidence>
<evidence type="ECO:0000256" key="6">
    <source>
        <dbReference type="ARBA" id="ARBA00024784"/>
    </source>
</evidence>
<dbReference type="Pfam" id="PF17854">
    <property type="entry name" value="FtsK_alpha"/>
    <property type="match status" value="1"/>
</dbReference>
<keyword evidence="5" id="KW-0238">DNA-binding</keyword>
<dbReference type="InterPro" id="IPR003593">
    <property type="entry name" value="AAA+_ATPase"/>
</dbReference>
<evidence type="ECO:0000313" key="11">
    <source>
        <dbReference type="EMBL" id="MFC5474768.1"/>
    </source>
</evidence>
<feature type="binding site" evidence="7">
    <location>
        <begin position="546"/>
        <end position="553"/>
    </location>
    <ligand>
        <name>ATP</name>
        <dbReference type="ChEBI" id="CHEBI:30616"/>
    </ligand>
</feature>
<keyword evidence="3 7" id="KW-0547">Nucleotide-binding</keyword>
<evidence type="ECO:0000256" key="8">
    <source>
        <dbReference type="SAM" id="MobiDB-lite"/>
    </source>
</evidence>
<feature type="domain" description="FtsK" evidence="10">
    <location>
        <begin position="529"/>
        <end position="738"/>
    </location>
</feature>
<dbReference type="InterPro" id="IPR036390">
    <property type="entry name" value="WH_DNA-bd_sf"/>
</dbReference>
<feature type="transmembrane region" description="Helical" evidence="9">
    <location>
        <begin position="81"/>
        <end position="106"/>
    </location>
</feature>
<comment type="function">
    <text evidence="6">Essential cell division protein that coordinates cell division and chromosome segregation. The N-terminus is involved in assembly of the cell-division machinery. The C-terminus functions as a DNA motor that moves dsDNA in an ATP-dependent manner towards the dif recombination site, which is located within the replication terminus region. Translocation stops specifically at Xer-dif sites, where FtsK interacts with the Xer recombinase, allowing activation of chromosome unlinking by recombination. FtsK orienting polar sequences (KOPS) guide the direction of DNA translocation. FtsK can remove proteins from DNA as it translocates, but translocation stops specifically at XerCD-dif site, thereby preventing removal of XerC and XerD from dif.</text>
</comment>
<keyword evidence="9" id="KW-1133">Transmembrane helix</keyword>
<dbReference type="InterPro" id="IPR041027">
    <property type="entry name" value="FtsK_alpha"/>
</dbReference>
<dbReference type="InterPro" id="IPR027417">
    <property type="entry name" value="P-loop_NTPase"/>
</dbReference>
<keyword evidence="4 7" id="KW-0067">ATP-binding</keyword>
<keyword evidence="9" id="KW-0472">Membrane</keyword>
<reference evidence="12" key="1">
    <citation type="journal article" date="2019" name="Int. J. Syst. Evol. Microbiol.">
        <title>The Global Catalogue of Microorganisms (GCM) 10K type strain sequencing project: providing services to taxonomists for standard genome sequencing and annotation.</title>
        <authorList>
            <consortium name="The Broad Institute Genomics Platform"/>
            <consortium name="The Broad Institute Genome Sequencing Center for Infectious Disease"/>
            <person name="Wu L."/>
            <person name="Ma J."/>
        </authorList>
    </citation>
    <scope>NUCLEOTIDE SEQUENCE [LARGE SCALE GENOMIC DNA]</scope>
    <source>
        <strain evidence="12">JCM 17066</strain>
    </source>
</reference>
<accession>A0ABW0MA36</accession>
<dbReference type="InterPro" id="IPR002543">
    <property type="entry name" value="FtsK_dom"/>
</dbReference>
<comment type="subcellular location">
    <subcellularLocation>
        <location evidence="1">Cell inner membrane</location>
    </subcellularLocation>
</comment>
<evidence type="ECO:0000256" key="3">
    <source>
        <dbReference type="ARBA" id="ARBA00022741"/>
    </source>
</evidence>
<dbReference type="PROSITE" id="PS50901">
    <property type="entry name" value="FTSK"/>
    <property type="match status" value="1"/>
</dbReference>
<dbReference type="SUPFAM" id="SSF52540">
    <property type="entry name" value="P-loop containing nucleoside triphosphate hydrolases"/>
    <property type="match status" value="1"/>
</dbReference>
<dbReference type="RefSeq" id="WP_378997878.1">
    <property type="nucleotide sequence ID" value="NZ_JBHSMT010000023.1"/>
</dbReference>
<evidence type="ECO:0000256" key="7">
    <source>
        <dbReference type="PROSITE-ProRule" id="PRU00289"/>
    </source>
</evidence>
<dbReference type="PANTHER" id="PTHR22683">
    <property type="entry name" value="SPORULATION PROTEIN RELATED"/>
    <property type="match status" value="1"/>
</dbReference>
<dbReference type="Pfam" id="PF01580">
    <property type="entry name" value="FtsK_SpoIIIE"/>
    <property type="match status" value="1"/>
</dbReference>
<keyword evidence="9" id="KW-0812">Transmembrane</keyword>
<dbReference type="Proteomes" id="UP001596045">
    <property type="component" value="Unassembled WGS sequence"/>
</dbReference>
<evidence type="ECO:0000259" key="10">
    <source>
        <dbReference type="PROSITE" id="PS50901"/>
    </source>
</evidence>
<gene>
    <name evidence="11" type="ORF">ACFPM8_12460</name>
</gene>